<sequence length="403" mass="44755">MADELTRSPSPPCRLLVVKSEQPIQLSQLLTAPAHSIINQASDSRLRLDAGSINADGFGVAWYGPHDDASTPLGPCIFRSITPAWSNSNLHRIAERVKSPLVFAHVRASTTGALSEENTHPWSYYNLVWMHKYDLPYSTLVTGCISEFRKIIRHLQADLSDEYFGVPQGNTDSEWAFACYLERLSKITDPKARTIPHQLLRQAMLETVQLISSYTQRIGVTEPSLMNFCVSDGVSVVSTRYITSATEEVSRLGETFIVATHVLSSSPLLPPLPQAASLFFSTGSMFEEYEPGMFRMTKADKRERIILIASEPLTFERADWVEIPSQSLIVITPQNNLLKYPIVDQFFQHHAVSVRSDRFASRKGYRWNRTVPTANNNPPTTTTTPTTAGTGLGTQGNAVVAPL</sequence>
<dbReference type="InterPro" id="IPR017932">
    <property type="entry name" value="GATase_2_dom"/>
</dbReference>
<feature type="compositionally biased region" description="Low complexity" evidence="2">
    <location>
        <begin position="370"/>
        <end position="389"/>
    </location>
</feature>
<dbReference type="SUPFAM" id="SSF56235">
    <property type="entry name" value="N-terminal nucleophile aminohydrolases (Ntn hydrolases)"/>
    <property type="match status" value="1"/>
</dbReference>
<dbReference type="PANTHER" id="PTHR43187">
    <property type="entry name" value="GLUTAMINE AMIDOTRANSFERASE DUG3-RELATED"/>
    <property type="match status" value="1"/>
</dbReference>
<evidence type="ECO:0000256" key="2">
    <source>
        <dbReference type="SAM" id="MobiDB-lite"/>
    </source>
</evidence>
<dbReference type="InterPro" id="IPR052373">
    <property type="entry name" value="Gamma-glu_amide_hydrolase"/>
</dbReference>
<proteinExistence type="predicted"/>
<dbReference type="GO" id="GO:0061672">
    <property type="term" value="C:glutathione hydrolase complex"/>
    <property type="evidence" value="ECO:0007669"/>
    <property type="project" value="TreeGrafter"/>
</dbReference>
<dbReference type="InterPro" id="IPR029055">
    <property type="entry name" value="Ntn_hydrolases_N"/>
</dbReference>
<dbReference type="PANTHER" id="PTHR43187:SF1">
    <property type="entry name" value="GLUTAMINE AMIDOTRANSFERASE DUG3-RELATED"/>
    <property type="match status" value="1"/>
</dbReference>
<dbReference type="GO" id="GO:0005737">
    <property type="term" value="C:cytoplasm"/>
    <property type="evidence" value="ECO:0007669"/>
    <property type="project" value="TreeGrafter"/>
</dbReference>
<evidence type="ECO:0000313" key="5">
    <source>
        <dbReference type="Proteomes" id="UP000249723"/>
    </source>
</evidence>
<organism evidence="4 5">
    <name type="scientific">Microbotryum saponariae</name>
    <dbReference type="NCBI Taxonomy" id="289078"/>
    <lineage>
        <taxon>Eukaryota</taxon>
        <taxon>Fungi</taxon>
        <taxon>Dikarya</taxon>
        <taxon>Basidiomycota</taxon>
        <taxon>Pucciniomycotina</taxon>
        <taxon>Microbotryomycetes</taxon>
        <taxon>Microbotryales</taxon>
        <taxon>Microbotryaceae</taxon>
        <taxon>Microbotryum</taxon>
    </lineage>
</organism>
<keyword evidence="5" id="KW-1185">Reference proteome</keyword>
<evidence type="ECO:0000313" key="4">
    <source>
        <dbReference type="EMBL" id="SCZ87344.1"/>
    </source>
</evidence>
<dbReference type="InterPro" id="IPR026869">
    <property type="entry name" value="EgtC-like"/>
</dbReference>
<reference evidence="5" key="1">
    <citation type="submission" date="2016-10" db="EMBL/GenBank/DDBJ databases">
        <authorList>
            <person name="Jeantristanb JTB J.-T."/>
            <person name="Ricardo R."/>
        </authorList>
    </citation>
    <scope>NUCLEOTIDE SEQUENCE [LARGE SCALE GENOMIC DNA]</scope>
</reference>
<dbReference type="CDD" id="cd01908">
    <property type="entry name" value="YafJ"/>
    <property type="match status" value="1"/>
</dbReference>
<feature type="region of interest" description="Disordered" evidence="2">
    <location>
        <begin position="369"/>
        <end position="396"/>
    </location>
</feature>
<dbReference type="STRING" id="289078.A0A2X0N4S1"/>
<dbReference type="OrthoDB" id="14446at2759"/>
<keyword evidence="1" id="KW-0315">Glutamine amidotransferase</keyword>
<dbReference type="AlphaFoldDB" id="A0A2X0N4S1"/>
<dbReference type="GO" id="GO:0008242">
    <property type="term" value="F:omega peptidase activity"/>
    <property type="evidence" value="ECO:0007669"/>
    <property type="project" value="TreeGrafter"/>
</dbReference>
<dbReference type="EMBL" id="FMWP01000010">
    <property type="protein sequence ID" value="SCZ87344.1"/>
    <property type="molecule type" value="Genomic_DNA"/>
</dbReference>
<feature type="domain" description="Glutamine amidotransferase type-2" evidence="3">
    <location>
        <begin position="13"/>
        <end position="300"/>
    </location>
</feature>
<evidence type="ECO:0000256" key="1">
    <source>
        <dbReference type="ARBA" id="ARBA00022962"/>
    </source>
</evidence>
<dbReference type="Gene3D" id="3.60.20.10">
    <property type="entry name" value="Glutamine Phosphoribosylpyrophosphate, subunit 1, domain 1"/>
    <property type="match status" value="1"/>
</dbReference>
<dbReference type="Proteomes" id="UP000249723">
    <property type="component" value="Unassembled WGS sequence"/>
</dbReference>
<protein>
    <submittedName>
        <fullName evidence="4">BZ3500_MvSof-1268-A1-R1_Chr2-2g04810 protein</fullName>
    </submittedName>
</protein>
<dbReference type="Pfam" id="PF13230">
    <property type="entry name" value="GATase_4"/>
    <property type="match status" value="1"/>
</dbReference>
<gene>
    <name evidence="4" type="ORF">BZ3500_MVSOF-1268-A1-R1_CHR2-2G04810</name>
</gene>
<dbReference type="PROSITE" id="PS51278">
    <property type="entry name" value="GATASE_TYPE_2"/>
    <property type="match status" value="1"/>
</dbReference>
<accession>A0A2X0N4S1</accession>
<name>A0A2X0N4S1_9BASI</name>
<dbReference type="GO" id="GO:0006751">
    <property type="term" value="P:glutathione catabolic process"/>
    <property type="evidence" value="ECO:0007669"/>
    <property type="project" value="TreeGrafter"/>
</dbReference>
<evidence type="ECO:0000259" key="3">
    <source>
        <dbReference type="PROSITE" id="PS51278"/>
    </source>
</evidence>